<comment type="caution">
    <text evidence="1">The sequence shown here is derived from an EMBL/GenBank/DDBJ whole genome shotgun (WGS) entry which is preliminary data.</text>
</comment>
<name>A0A0V1AS37_TRISP</name>
<evidence type="ECO:0000313" key="1">
    <source>
        <dbReference type="EMBL" id="KRY27148.1"/>
    </source>
</evidence>
<dbReference type="AlphaFoldDB" id="A0A0V1AS37"/>
<dbReference type="Proteomes" id="UP000054776">
    <property type="component" value="Unassembled WGS sequence"/>
</dbReference>
<protein>
    <submittedName>
        <fullName evidence="1">Uncharacterized protein</fullName>
    </submittedName>
</protein>
<proteinExistence type="predicted"/>
<sequence>MLLLLCDTFRLRIPTKLGGDGNSTHPAAVQPTYWRPPVLFSSGTEPNRWIAPLDIFFREKFTASLEDNVKLYEVLKADLRMFIA</sequence>
<gene>
    <name evidence="1" type="ORF">T01_4059</name>
</gene>
<reference evidence="1 2" key="1">
    <citation type="submission" date="2015-01" db="EMBL/GenBank/DDBJ databases">
        <title>Evolution of Trichinella species and genotypes.</title>
        <authorList>
            <person name="Korhonen P.K."/>
            <person name="Edoardo P."/>
            <person name="Giuseppe L.R."/>
            <person name="Gasser R.B."/>
        </authorList>
    </citation>
    <scope>NUCLEOTIDE SEQUENCE [LARGE SCALE GENOMIC DNA]</scope>
    <source>
        <strain evidence="1">ISS3</strain>
    </source>
</reference>
<evidence type="ECO:0000313" key="2">
    <source>
        <dbReference type="Proteomes" id="UP000054776"/>
    </source>
</evidence>
<organism evidence="1 2">
    <name type="scientific">Trichinella spiralis</name>
    <name type="common">Trichina worm</name>
    <dbReference type="NCBI Taxonomy" id="6334"/>
    <lineage>
        <taxon>Eukaryota</taxon>
        <taxon>Metazoa</taxon>
        <taxon>Ecdysozoa</taxon>
        <taxon>Nematoda</taxon>
        <taxon>Enoplea</taxon>
        <taxon>Dorylaimia</taxon>
        <taxon>Trichinellida</taxon>
        <taxon>Trichinellidae</taxon>
        <taxon>Trichinella</taxon>
    </lineage>
</organism>
<dbReference type="InParanoid" id="A0A0V1AS37"/>
<accession>A0A0V1AS37</accession>
<dbReference type="OrthoDB" id="10477079at2759"/>
<keyword evidence="2" id="KW-1185">Reference proteome</keyword>
<dbReference type="EMBL" id="JYDH01000279">
    <property type="protein sequence ID" value="KRY27148.1"/>
    <property type="molecule type" value="Genomic_DNA"/>
</dbReference>